<feature type="transmembrane region" description="Helical" evidence="1">
    <location>
        <begin position="29"/>
        <end position="51"/>
    </location>
</feature>
<name>A0ABT3SB82_9MYCO</name>
<evidence type="ECO:0000313" key="2">
    <source>
        <dbReference type="EMBL" id="MCX2936373.1"/>
    </source>
</evidence>
<evidence type="ECO:0000256" key="1">
    <source>
        <dbReference type="SAM" id="Phobius"/>
    </source>
</evidence>
<feature type="transmembrane region" description="Helical" evidence="1">
    <location>
        <begin position="71"/>
        <end position="94"/>
    </location>
</feature>
<dbReference type="Proteomes" id="UP001300745">
    <property type="component" value="Unassembled WGS sequence"/>
</dbReference>
<dbReference type="EMBL" id="JAPJDO010000004">
    <property type="protein sequence ID" value="MCX2936373.1"/>
    <property type="molecule type" value="Genomic_DNA"/>
</dbReference>
<keyword evidence="1" id="KW-0812">Transmembrane</keyword>
<keyword evidence="3" id="KW-1185">Reference proteome</keyword>
<comment type="caution">
    <text evidence="2">The sequence shown here is derived from an EMBL/GenBank/DDBJ whole genome shotgun (WGS) entry which is preliminary data.</text>
</comment>
<feature type="transmembrane region" description="Helical" evidence="1">
    <location>
        <begin position="152"/>
        <end position="174"/>
    </location>
</feature>
<sequence>MSTTYPAVSAEEASPAAVAIRRRVHYACIWAWPIAIVGFGIPFVFLAGFFPPPSPSASAVDIANFYLDNQASIRFGLIGALFASSFLLPFYTVISKEIRKIEGRGSLLAPIQFGGAVVLVAFFQIICLMWLLASFRPDISPEIIRGFNDYGWLVWTMLIPTYSMQYVCMAIAGFMDTRPDPTWPRWAAYMNLWVATIGAGGVAAVFFKSGPFSWDGIVGIWLPTLFFAAGMTVNTVLLYRRAKIDFATG</sequence>
<feature type="transmembrane region" description="Helical" evidence="1">
    <location>
        <begin position="186"/>
        <end position="207"/>
    </location>
</feature>
<gene>
    <name evidence="2" type="ORF">ORI27_06670</name>
</gene>
<feature type="transmembrane region" description="Helical" evidence="1">
    <location>
        <begin position="106"/>
        <end position="132"/>
    </location>
</feature>
<reference evidence="2 3" key="1">
    <citation type="submission" date="2022-11" db="EMBL/GenBank/DDBJ databases">
        <title>Mycobacterium sp. nov.</title>
        <authorList>
            <person name="Papic B."/>
            <person name="Spicic S."/>
            <person name="Duvnjak S."/>
        </authorList>
    </citation>
    <scope>NUCLEOTIDE SEQUENCE [LARGE SCALE GENOMIC DNA]</scope>
    <source>
        <strain evidence="2 3">CVI_P4</strain>
    </source>
</reference>
<evidence type="ECO:0008006" key="4">
    <source>
        <dbReference type="Google" id="ProtNLM"/>
    </source>
</evidence>
<accession>A0ABT3SB82</accession>
<keyword evidence="1" id="KW-0472">Membrane</keyword>
<proteinExistence type="predicted"/>
<evidence type="ECO:0000313" key="3">
    <source>
        <dbReference type="Proteomes" id="UP001300745"/>
    </source>
</evidence>
<keyword evidence="1" id="KW-1133">Transmembrane helix</keyword>
<dbReference type="RefSeq" id="WP_265995891.1">
    <property type="nucleotide sequence ID" value="NZ_JAPJDN010000004.1"/>
</dbReference>
<feature type="transmembrane region" description="Helical" evidence="1">
    <location>
        <begin position="219"/>
        <end position="239"/>
    </location>
</feature>
<organism evidence="2 3">
    <name type="scientific">Mycobacterium pinniadriaticum</name>
    <dbReference type="NCBI Taxonomy" id="2994102"/>
    <lineage>
        <taxon>Bacteria</taxon>
        <taxon>Bacillati</taxon>
        <taxon>Actinomycetota</taxon>
        <taxon>Actinomycetes</taxon>
        <taxon>Mycobacteriales</taxon>
        <taxon>Mycobacteriaceae</taxon>
        <taxon>Mycobacterium</taxon>
    </lineage>
</organism>
<protein>
    <recommendedName>
        <fullName evidence="4">DUF4386 domain-containing protein</fullName>
    </recommendedName>
</protein>